<proteinExistence type="predicted"/>
<reference evidence="1" key="1">
    <citation type="submission" date="2023-10" db="EMBL/GenBank/DDBJ databases">
        <authorList>
            <person name="Chen Y."/>
            <person name="Shah S."/>
            <person name="Dougan E. K."/>
            <person name="Thang M."/>
            <person name="Chan C."/>
        </authorList>
    </citation>
    <scope>NUCLEOTIDE SEQUENCE [LARGE SCALE GENOMIC DNA]</scope>
</reference>
<comment type="caution">
    <text evidence="1">The sequence shown here is derived from an EMBL/GenBank/DDBJ whole genome shotgun (WGS) entry which is preliminary data.</text>
</comment>
<gene>
    <name evidence="1" type="ORF">PCOR1329_LOCUS3375</name>
</gene>
<name>A0ABN9PIW0_9DINO</name>
<accession>A0ABN9PIW0</accession>
<evidence type="ECO:0000313" key="2">
    <source>
        <dbReference type="Proteomes" id="UP001189429"/>
    </source>
</evidence>
<keyword evidence="2" id="KW-1185">Reference proteome</keyword>
<dbReference type="Proteomes" id="UP001189429">
    <property type="component" value="Unassembled WGS sequence"/>
</dbReference>
<sequence>MLAGGSVAWIYTTDAVEHVALNTLHSDVTLGVCEDMSMVNRTLEAIPACPMLNANIAYGDESVQDTLIDETHGHKVLLLQCKPLLKLGRESGKDVELQGRIKKVKPGHACCLVCASGTTGN</sequence>
<evidence type="ECO:0000313" key="1">
    <source>
        <dbReference type="EMBL" id="CAK0792930.1"/>
    </source>
</evidence>
<organism evidence="1 2">
    <name type="scientific">Prorocentrum cordatum</name>
    <dbReference type="NCBI Taxonomy" id="2364126"/>
    <lineage>
        <taxon>Eukaryota</taxon>
        <taxon>Sar</taxon>
        <taxon>Alveolata</taxon>
        <taxon>Dinophyceae</taxon>
        <taxon>Prorocentrales</taxon>
        <taxon>Prorocentraceae</taxon>
        <taxon>Prorocentrum</taxon>
    </lineage>
</organism>
<dbReference type="EMBL" id="CAUYUJ010000869">
    <property type="protein sequence ID" value="CAK0792930.1"/>
    <property type="molecule type" value="Genomic_DNA"/>
</dbReference>
<protein>
    <submittedName>
        <fullName evidence="1">Uncharacterized protein</fullName>
    </submittedName>
</protein>